<dbReference type="PANTHER" id="PTHR34406:SF1">
    <property type="entry name" value="PROTEIN YCEI"/>
    <property type="match status" value="1"/>
</dbReference>
<reference evidence="4" key="1">
    <citation type="submission" date="2018-12" db="EMBL/GenBank/DDBJ databases">
        <title>Tengunoibacter tsumagoiensis gen. nov., sp. nov., Dictyobacter kobayashii sp. nov., D. alpinus sp. nov., and D. joshuensis sp. nov. and description of Dictyobacteraceae fam. nov. within the order Ktedonobacterales isolated from Tengu-no-mugimeshi.</title>
        <authorList>
            <person name="Wang C.M."/>
            <person name="Zheng Y."/>
            <person name="Sakai Y."/>
            <person name="Toyoda A."/>
            <person name="Minakuchi Y."/>
            <person name="Abe K."/>
            <person name="Yokota A."/>
            <person name="Yabe S."/>
        </authorList>
    </citation>
    <scope>NUCLEOTIDE SEQUENCE [LARGE SCALE GENOMIC DNA]</scope>
    <source>
        <strain evidence="4">Uno11</strain>
    </source>
</reference>
<sequence>MAWEIDRFHSLVEFSVQHLMISTVKGKFTEVYGTIETDPQYPERSSVRAQIIANSIHTNAPQRDVHLRTADFFEATKYPTITFNSTAIKHIDTNRFIVGGDLSMHGVTRPVQLRTLYTGINQDHLTNAWRIGLRANTIIDRRNFGMTYGETNKAGIALAGNEIHIDIFLEAIWTG</sequence>
<proteinExistence type="inferred from homology"/>
<comment type="caution">
    <text evidence="3">The sequence shown here is derived from an EMBL/GenBank/DDBJ whole genome shotgun (WGS) entry which is preliminary data.</text>
</comment>
<name>A0A402AHG6_9CHLR</name>
<evidence type="ECO:0000256" key="1">
    <source>
        <dbReference type="ARBA" id="ARBA00008812"/>
    </source>
</evidence>
<organism evidence="3 4">
    <name type="scientific">Dictyobacter kobayashii</name>
    <dbReference type="NCBI Taxonomy" id="2014872"/>
    <lineage>
        <taxon>Bacteria</taxon>
        <taxon>Bacillati</taxon>
        <taxon>Chloroflexota</taxon>
        <taxon>Ktedonobacteria</taxon>
        <taxon>Ktedonobacterales</taxon>
        <taxon>Dictyobacteraceae</taxon>
        <taxon>Dictyobacter</taxon>
    </lineage>
</organism>
<dbReference type="Pfam" id="PF04264">
    <property type="entry name" value="YceI"/>
    <property type="match status" value="1"/>
</dbReference>
<evidence type="ECO:0000259" key="2">
    <source>
        <dbReference type="SMART" id="SM00867"/>
    </source>
</evidence>
<gene>
    <name evidence="3" type="ORF">KDK_23610</name>
</gene>
<dbReference type="OrthoDB" id="9811006at2"/>
<comment type="similarity">
    <text evidence="1">Belongs to the UPF0312 family.</text>
</comment>
<feature type="domain" description="Lipid/polyisoprenoid-binding YceI-like" evidence="2">
    <location>
        <begin position="2"/>
        <end position="172"/>
    </location>
</feature>
<dbReference type="PANTHER" id="PTHR34406">
    <property type="entry name" value="PROTEIN YCEI"/>
    <property type="match status" value="1"/>
</dbReference>
<keyword evidence="4" id="KW-1185">Reference proteome</keyword>
<dbReference type="RefSeq" id="WP_126550078.1">
    <property type="nucleotide sequence ID" value="NZ_BIFS01000001.1"/>
</dbReference>
<dbReference type="InterPro" id="IPR007372">
    <property type="entry name" value="Lipid/polyisoprenoid-bd_YceI"/>
</dbReference>
<evidence type="ECO:0000313" key="4">
    <source>
        <dbReference type="Proteomes" id="UP000287188"/>
    </source>
</evidence>
<dbReference type="Proteomes" id="UP000287188">
    <property type="component" value="Unassembled WGS sequence"/>
</dbReference>
<dbReference type="SMART" id="SM00867">
    <property type="entry name" value="YceI"/>
    <property type="match status" value="1"/>
</dbReference>
<dbReference type="InterPro" id="IPR036761">
    <property type="entry name" value="TTHA0802/YceI-like_sf"/>
</dbReference>
<dbReference type="AlphaFoldDB" id="A0A402AHG6"/>
<dbReference type="SUPFAM" id="SSF101874">
    <property type="entry name" value="YceI-like"/>
    <property type="match status" value="1"/>
</dbReference>
<dbReference type="Gene3D" id="2.40.128.110">
    <property type="entry name" value="Lipid/polyisoprenoid-binding, YceI-like"/>
    <property type="match status" value="1"/>
</dbReference>
<dbReference type="EMBL" id="BIFS01000001">
    <property type="protein sequence ID" value="GCE18561.1"/>
    <property type="molecule type" value="Genomic_DNA"/>
</dbReference>
<accession>A0A402AHG6</accession>
<protein>
    <submittedName>
        <fullName evidence="3">Polyisoprenoid-binding protein</fullName>
    </submittedName>
</protein>
<evidence type="ECO:0000313" key="3">
    <source>
        <dbReference type="EMBL" id="GCE18561.1"/>
    </source>
</evidence>